<organism evidence="1 2">
    <name type="scientific">Pisum sativum</name>
    <name type="common">Garden pea</name>
    <name type="synonym">Lathyrus oleraceus</name>
    <dbReference type="NCBI Taxonomy" id="3888"/>
    <lineage>
        <taxon>Eukaryota</taxon>
        <taxon>Viridiplantae</taxon>
        <taxon>Streptophyta</taxon>
        <taxon>Embryophyta</taxon>
        <taxon>Tracheophyta</taxon>
        <taxon>Spermatophyta</taxon>
        <taxon>Magnoliopsida</taxon>
        <taxon>eudicotyledons</taxon>
        <taxon>Gunneridae</taxon>
        <taxon>Pentapetalae</taxon>
        <taxon>rosids</taxon>
        <taxon>fabids</taxon>
        <taxon>Fabales</taxon>
        <taxon>Fabaceae</taxon>
        <taxon>Papilionoideae</taxon>
        <taxon>50 kb inversion clade</taxon>
        <taxon>NPAAA clade</taxon>
        <taxon>Hologalegina</taxon>
        <taxon>IRL clade</taxon>
        <taxon>Fabeae</taxon>
        <taxon>Lathyrus</taxon>
    </lineage>
</organism>
<evidence type="ECO:0000313" key="2">
    <source>
        <dbReference type="Proteomes" id="UP001058974"/>
    </source>
</evidence>
<evidence type="ECO:0000313" key="1">
    <source>
        <dbReference type="EMBL" id="KAI5385752.1"/>
    </source>
</evidence>
<proteinExistence type="predicted"/>
<dbReference type="EMBL" id="JAMSHJ010000007">
    <property type="protein sequence ID" value="KAI5385752.1"/>
    <property type="molecule type" value="Genomic_DNA"/>
</dbReference>
<comment type="caution">
    <text evidence="1">The sequence shown here is derived from an EMBL/GenBank/DDBJ whole genome shotgun (WGS) entry which is preliminary data.</text>
</comment>
<name>A0A9D4VLB2_PEA</name>
<reference evidence="1 2" key="1">
    <citation type="journal article" date="2022" name="Nat. Genet.">
        <title>Improved pea reference genome and pan-genome highlight genomic features and evolutionary characteristics.</title>
        <authorList>
            <person name="Yang T."/>
            <person name="Liu R."/>
            <person name="Luo Y."/>
            <person name="Hu S."/>
            <person name="Wang D."/>
            <person name="Wang C."/>
            <person name="Pandey M.K."/>
            <person name="Ge S."/>
            <person name="Xu Q."/>
            <person name="Li N."/>
            <person name="Li G."/>
            <person name="Huang Y."/>
            <person name="Saxena R.K."/>
            <person name="Ji Y."/>
            <person name="Li M."/>
            <person name="Yan X."/>
            <person name="He Y."/>
            <person name="Liu Y."/>
            <person name="Wang X."/>
            <person name="Xiang C."/>
            <person name="Varshney R.K."/>
            <person name="Ding H."/>
            <person name="Gao S."/>
            <person name="Zong X."/>
        </authorList>
    </citation>
    <scope>NUCLEOTIDE SEQUENCE [LARGE SCALE GENOMIC DNA]</scope>
    <source>
        <strain evidence="1 2">cv. Zhongwan 6</strain>
    </source>
</reference>
<keyword evidence="2" id="KW-1185">Reference proteome</keyword>
<dbReference type="AlphaFoldDB" id="A0A9D4VLB2"/>
<dbReference type="Proteomes" id="UP001058974">
    <property type="component" value="Chromosome 7"/>
</dbReference>
<sequence>MEKEGESEVKSKIHWIRWDNVFKEKELGGLGIKSIQEFNLALLSKWKWIILEDKSAMWKRVLKARYGGKENFVMMENNYKSKSSASFWWKDINNIGALTASFGFYFAGSISFKLGEGILIPFSSTLWCGTSPLADIFHDLFSASRNKDALMENM</sequence>
<dbReference type="Gramene" id="Psat07G0237900-T1">
    <property type="protein sequence ID" value="KAI5385752.1"/>
    <property type="gene ID" value="KIW84_072379"/>
</dbReference>
<gene>
    <name evidence="1" type="ORF">KIW84_072379</name>
</gene>
<protein>
    <submittedName>
        <fullName evidence="1">Uncharacterized protein</fullName>
    </submittedName>
</protein>
<accession>A0A9D4VLB2</accession>